<feature type="region of interest" description="Disordered" evidence="3">
    <location>
        <begin position="1"/>
        <end position="22"/>
    </location>
</feature>
<sequence>MNFAARASPWQREYDDENGQRSRPPLVSSIWHLGLSLSGVETQDLRRLIKRCYLCLNAIHDPKSPALLETVLPLAFQSSSVLHGLLALSKASKSRSETDLSRHQMALGQLVAEIGASNPGPIDAIHAQRALASSLLLSIFAVGSCDGSWCHHVRGMVSILRSTDRASLTSQPTGRFLVGICAFSDISALSVGRRRLSQKAWLSWMTPRPSQDCDSASASASASFSALESTVGYPESLIDLLAQAAERADDNVHAHPKFSNSASSPASGLDTLGYPWSSQELEASLKSWSPPELPRHMSSYEQLAVRTFWSAIRKACLLFLWRGRGFHSNLAERQPGGRSAESQGRSAESQGLDTAAIYCDCYDVAISSRWCRKLPCDKTGSVRGLGLAAGISRAVLYEPGLAIIQCPFTALGSHFPVRVTVHELGDDLAHAVEGYLRFT</sequence>
<keyword evidence="5" id="KW-1185">Reference proteome</keyword>
<evidence type="ECO:0000256" key="3">
    <source>
        <dbReference type="SAM" id="MobiDB-lite"/>
    </source>
</evidence>
<comment type="subcellular location">
    <subcellularLocation>
        <location evidence="1">Nucleus</location>
    </subcellularLocation>
</comment>
<dbReference type="EMBL" id="JAAQPF010000514">
    <property type="protein sequence ID" value="KAF5700697.1"/>
    <property type="molecule type" value="Genomic_DNA"/>
</dbReference>
<dbReference type="Proteomes" id="UP000532311">
    <property type="component" value="Unassembled WGS sequence"/>
</dbReference>
<reference evidence="4 5" key="1">
    <citation type="submission" date="2020-05" db="EMBL/GenBank/DDBJ databases">
        <title>Identification and distribution of gene clusters putatively required for synthesis of sphingolipid metabolism inhibitors in phylogenetically diverse species of the filamentous fungus Fusarium.</title>
        <authorList>
            <person name="Kim H.-S."/>
            <person name="Busman M."/>
            <person name="Brown D.W."/>
            <person name="Divon H."/>
            <person name="Uhlig S."/>
            <person name="Proctor R.H."/>
        </authorList>
    </citation>
    <scope>NUCLEOTIDE SEQUENCE [LARGE SCALE GENOMIC DNA]</scope>
    <source>
        <strain evidence="4 5">NRRL 26131</strain>
    </source>
</reference>
<evidence type="ECO:0000256" key="2">
    <source>
        <dbReference type="ARBA" id="ARBA00023242"/>
    </source>
</evidence>
<evidence type="ECO:0000256" key="1">
    <source>
        <dbReference type="ARBA" id="ARBA00004123"/>
    </source>
</evidence>
<accession>A0A8H5XWK4</accession>
<comment type="caution">
    <text evidence="4">The sequence shown here is derived from an EMBL/GenBank/DDBJ whole genome shotgun (WGS) entry which is preliminary data.</text>
</comment>
<dbReference type="PANTHER" id="PTHR37534:SF46">
    <property type="entry name" value="ZN(II)2CYS6 TRANSCRIPTION FACTOR (EUROFUNG)"/>
    <property type="match status" value="1"/>
</dbReference>
<dbReference type="Pfam" id="PF11951">
    <property type="entry name" value="Fungal_trans_2"/>
    <property type="match status" value="1"/>
</dbReference>
<evidence type="ECO:0000313" key="4">
    <source>
        <dbReference type="EMBL" id="KAF5700697.1"/>
    </source>
</evidence>
<dbReference type="PANTHER" id="PTHR37534">
    <property type="entry name" value="TRANSCRIPTIONAL ACTIVATOR PROTEIN UGA3"/>
    <property type="match status" value="1"/>
</dbReference>
<dbReference type="InterPro" id="IPR021858">
    <property type="entry name" value="Fun_TF"/>
</dbReference>
<organism evidence="4 5">
    <name type="scientific">Fusarium globosum</name>
    <dbReference type="NCBI Taxonomy" id="78864"/>
    <lineage>
        <taxon>Eukaryota</taxon>
        <taxon>Fungi</taxon>
        <taxon>Dikarya</taxon>
        <taxon>Ascomycota</taxon>
        <taxon>Pezizomycotina</taxon>
        <taxon>Sordariomycetes</taxon>
        <taxon>Hypocreomycetidae</taxon>
        <taxon>Hypocreales</taxon>
        <taxon>Nectriaceae</taxon>
        <taxon>Fusarium</taxon>
        <taxon>Fusarium fujikuroi species complex</taxon>
    </lineage>
</organism>
<dbReference type="GO" id="GO:0005634">
    <property type="term" value="C:nucleus"/>
    <property type="evidence" value="ECO:0007669"/>
    <property type="project" value="UniProtKB-SubCell"/>
</dbReference>
<proteinExistence type="predicted"/>
<keyword evidence="2" id="KW-0539">Nucleus</keyword>
<name>A0A8H5XWK4_9HYPO</name>
<gene>
    <name evidence="4" type="ORF">FGLOB1_10627</name>
</gene>
<evidence type="ECO:0000313" key="5">
    <source>
        <dbReference type="Proteomes" id="UP000532311"/>
    </source>
</evidence>
<protein>
    <submittedName>
        <fullName evidence="4">Fungal-specific transcription factor domain-containing protein</fullName>
    </submittedName>
</protein>
<dbReference type="AlphaFoldDB" id="A0A8H5XWK4"/>